<proteinExistence type="predicted"/>
<dbReference type="Proteomes" id="UP000242444">
    <property type="component" value="Unassembled WGS sequence"/>
</dbReference>
<evidence type="ECO:0000313" key="1">
    <source>
        <dbReference type="EMBL" id="OZM71492.1"/>
    </source>
</evidence>
<sequence>MAVARWSRAVHGPDPGLPVSTTALCPCCTGHEARKLLEDAVHALPARGARELAAVVRGLDAVYLDHAPFDPVAFGGTRWWEGLRWRSR</sequence>
<organism evidence="1 2">
    <name type="scientific">Amycolatopsis antarctica</name>
    <dbReference type="NCBI Taxonomy" id="1854586"/>
    <lineage>
        <taxon>Bacteria</taxon>
        <taxon>Bacillati</taxon>
        <taxon>Actinomycetota</taxon>
        <taxon>Actinomycetes</taxon>
        <taxon>Pseudonocardiales</taxon>
        <taxon>Pseudonocardiaceae</taxon>
        <taxon>Amycolatopsis</taxon>
    </lineage>
</organism>
<dbReference type="AlphaFoldDB" id="A0A263CZ99"/>
<evidence type="ECO:0000313" key="2">
    <source>
        <dbReference type="Proteomes" id="UP000242444"/>
    </source>
</evidence>
<name>A0A263CZ99_9PSEU</name>
<gene>
    <name evidence="1" type="ORF">CFN78_20340</name>
</gene>
<accession>A0A263CZ99</accession>
<reference evidence="1 2" key="1">
    <citation type="submission" date="2017-07" db="EMBL/GenBank/DDBJ databases">
        <title>Amycolatopsis antarcticus sp. nov., isolated from the surface of an Antarcticus brown macroalga.</title>
        <authorList>
            <person name="Wang J."/>
            <person name="Leiva S."/>
            <person name="Huang J."/>
            <person name="Huang Y."/>
        </authorList>
    </citation>
    <scope>NUCLEOTIDE SEQUENCE [LARGE SCALE GENOMIC DNA]</scope>
    <source>
        <strain evidence="1 2">AU-G6</strain>
    </source>
</reference>
<protein>
    <submittedName>
        <fullName evidence="1">Uncharacterized protein</fullName>
    </submittedName>
</protein>
<keyword evidence="2" id="KW-1185">Reference proteome</keyword>
<comment type="caution">
    <text evidence="1">The sequence shown here is derived from an EMBL/GenBank/DDBJ whole genome shotgun (WGS) entry which is preliminary data.</text>
</comment>
<dbReference type="EMBL" id="NKYE01000013">
    <property type="protein sequence ID" value="OZM71492.1"/>
    <property type="molecule type" value="Genomic_DNA"/>
</dbReference>
<dbReference type="InParanoid" id="A0A263CZ99"/>